<dbReference type="OrthoDB" id="4960499at2759"/>
<keyword evidence="1" id="KW-0732">Signal</keyword>
<reference evidence="2" key="1">
    <citation type="journal article" date="2020" name="bioRxiv">
        <title>Whole genome comparisons of ergot fungi reveals the divergence and evolution of species within the genus Claviceps are the result of varying mechanisms driving genome evolution and host range expansion.</title>
        <authorList>
            <person name="Wyka S.A."/>
            <person name="Mondo S.J."/>
            <person name="Liu M."/>
            <person name="Dettman J."/>
            <person name="Nalam V."/>
            <person name="Broders K.D."/>
        </authorList>
    </citation>
    <scope>NUCLEOTIDE SEQUENCE</scope>
    <source>
        <strain evidence="2">CCC 489</strain>
    </source>
</reference>
<protein>
    <submittedName>
        <fullName evidence="2">Uncharacterized protein</fullName>
    </submittedName>
</protein>
<comment type="caution">
    <text evidence="2">The sequence shown here is derived from an EMBL/GenBank/DDBJ whole genome shotgun (WGS) entry which is preliminary data.</text>
</comment>
<dbReference type="EMBL" id="SRPY01000588">
    <property type="protein sequence ID" value="KAG5920916.1"/>
    <property type="molecule type" value="Genomic_DNA"/>
</dbReference>
<name>A0A8K0J8Y3_9HYPO</name>
<feature type="signal peptide" evidence="1">
    <location>
        <begin position="1"/>
        <end position="22"/>
    </location>
</feature>
<accession>A0A8K0J8Y3</accession>
<gene>
    <name evidence="2" type="ORF">E4U42_006030</name>
</gene>
<organism evidence="2 3">
    <name type="scientific">Claviceps africana</name>
    <dbReference type="NCBI Taxonomy" id="83212"/>
    <lineage>
        <taxon>Eukaryota</taxon>
        <taxon>Fungi</taxon>
        <taxon>Dikarya</taxon>
        <taxon>Ascomycota</taxon>
        <taxon>Pezizomycotina</taxon>
        <taxon>Sordariomycetes</taxon>
        <taxon>Hypocreomycetidae</taxon>
        <taxon>Hypocreales</taxon>
        <taxon>Clavicipitaceae</taxon>
        <taxon>Claviceps</taxon>
    </lineage>
</organism>
<sequence>MKISTILGGVVLSSLEVYSVNASPLSDLTARAGDEQYCCVELIYRDHAASNYVLWKAEPVEVHNEPGCQIFIKQSSRKPSERGCADWEFDTNKCPKYETASITNGVVRPSDFCDNPALKYFTIHNP</sequence>
<evidence type="ECO:0000313" key="2">
    <source>
        <dbReference type="EMBL" id="KAG5920916.1"/>
    </source>
</evidence>
<proteinExistence type="predicted"/>
<dbReference type="AlphaFoldDB" id="A0A8K0J8Y3"/>
<keyword evidence="3" id="KW-1185">Reference proteome</keyword>
<dbReference type="Proteomes" id="UP000811619">
    <property type="component" value="Unassembled WGS sequence"/>
</dbReference>
<evidence type="ECO:0000256" key="1">
    <source>
        <dbReference type="SAM" id="SignalP"/>
    </source>
</evidence>
<feature type="chain" id="PRO_5035419663" evidence="1">
    <location>
        <begin position="23"/>
        <end position="126"/>
    </location>
</feature>
<evidence type="ECO:0000313" key="3">
    <source>
        <dbReference type="Proteomes" id="UP000811619"/>
    </source>
</evidence>